<keyword evidence="1" id="KW-0472">Membrane</keyword>
<keyword evidence="1" id="KW-1133">Transmembrane helix</keyword>
<accession>A0A1E7Q7E1</accession>
<gene>
    <name evidence="2" type="ORF">BI198_11450</name>
</gene>
<dbReference type="OrthoDB" id="9806195at2"/>
<evidence type="ECO:0000256" key="1">
    <source>
        <dbReference type="SAM" id="Phobius"/>
    </source>
</evidence>
<proteinExistence type="predicted"/>
<dbReference type="STRING" id="1628148.BI198_11450"/>
<dbReference type="AlphaFoldDB" id="A0A1E7Q7E1"/>
<keyword evidence="1" id="KW-0812">Transmembrane</keyword>
<dbReference type="RefSeq" id="WP_070049666.1">
    <property type="nucleotide sequence ID" value="NZ_CBCSDO010000010.1"/>
</dbReference>
<keyword evidence="3" id="KW-1185">Reference proteome</keyword>
<name>A0A1E7Q7E1_9GAMM</name>
<evidence type="ECO:0008006" key="4">
    <source>
        <dbReference type="Google" id="ProtNLM"/>
    </source>
</evidence>
<dbReference type="Proteomes" id="UP000242258">
    <property type="component" value="Unassembled WGS sequence"/>
</dbReference>
<organism evidence="2 3">
    <name type="scientific">Rheinheimera salexigens</name>
    <dbReference type="NCBI Taxonomy" id="1628148"/>
    <lineage>
        <taxon>Bacteria</taxon>
        <taxon>Pseudomonadati</taxon>
        <taxon>Pseudomonadota</taxon>
        <taxon>Gammaproteobacteria</taxon>
        <taxon>Chromatiales</taxon>
        <taxon>Chromatiaceae</taxon>
        <taxon>Rheinheimera</taxon>
    </lineage>
</organism>
<dbReference type="EMBL" id="MKEK01000001">
    <property type="protein sequence ID" value="OEY70112.1"/>
    <property type="molecule type" value="Genomic_DNA"/>
</dbReference>
<feature type="transmembrane region" description="Helical" evidence="1">
    <location>
        <begin position="20"/>
        <end position="41"/>
    </location>
</feature>
<reference evidence="3" key="1">
    <citation type="submission" date="2016-09" db="EMBL/GenBank/DDBJ databases">
        <authorList>
            <person name="Wan X."/>
            <person name="Hou S."/>
        </authorList>
    </citation>
    <scope>NUCLEOTIDE SEQUENCE [LARGE SCALE GENOMIC DNA]</scope>
    <source>
        <strain evidence="3">KH87</strain>
    </source>
</reference>
<feature type="transmembrane region" description="Helical" evidence="1">
    <location>
        <begin position="205"/>
        <end position="226"/>
    </location>
</feature>
<sequence>MNDSMRLLKTSRKYHKWLMAFIGIQFVIWSGSGAYMVYLNIDYIHGDTLVNNAQDKIDPTLIDYPLQSLMQSYPQAKQVSIERYLDKVVYRFTLDNKKRVVDAQSGAELAPLNQAQAEKAATYYYSGSGAIKSTELISENAPFELNPAVMPAWRVNFNDFGSPAIYVSAENGRLVGKRHSFWRLFDWMFRFHVMDYENSEIDNTLLFWFTLLGILSAIFGLLLVYFRVFRKTDDALIKPAAASQNDQGVAQ</sequence>
<evidence type="ECO:0000313" key="2">
    <source>
        <dbReference type="EMBL" id="OEY70112.1"/>
    </source>
</evidence>
<evidence type="ECO:0000313" key="3">
    <source>
        <dbReference type="Proteomes" id="UP000242258"/>
    </source>
</evidence>
<comment type="caution">
    <text evidence="2">The sequence shown here is derived from an EMBL/GenBank/DDBJ whole genome shotgun (WGS) entry which is preliminary data.</text>
</comment>
<protein>
    <recommendedName>
        <fullName evidence="4">Peptidase</fullName>
    </recommendedName>
</protein>